<reference evidence="19" key="3">
    <citation type="submission" date="2025-09" db="UniProtKB">
        <authorList>
            <consortium name="Ensembl"/>
        </authorList>
    </citation>
    <scope>IDENTIFICATION</scope>
</reference>
<feature type="compositionally biased region" description="Polar residues" evidence="16">
    <location>
        <begin position="138"/>
        <end position="149"/>
    </location>
</feature>
<keyword evidence="20" id="KW-1185">Reference proteome</keyword>
<dbReference type="OrthoDB" id="10044468at2759"/>
<feature type="compositionally biased region" description="Basic and acidic residues" evidence="16">
    <location>
        <begin position="278"/>
        <end position="287"/>
    </location>
</feature>
<dbReference type="AlphaFoldDB" id="A0A4X2MC04"/>
<comment type="function">
    <text evidence="13">Cell surface proteoglycan that contains both heparan sulfate and chondroitin sulfate and that links the cytoskeleton to the interstitial matrix. Regulates exosome biogenesis in concert with SDCBP and PDCD6IP. Able to induce its own expression in dental mesenchymal cells and also in the neighboring dental epithelial cells via an MSX1-mediated pathway.</text>
</comment>
<feature type="compositionally biased region" description="Acidic residues" evidence="16">
    <location>
        <begin position="42"/>
        <end position="53"/>
    </location>
</feature>
<evidence type="ECO:0000256" key="10">
    <source>
        <dbReference type="ARBA" id="ARBA00023136"/>
    </source>
</evidence>
<evidence type="ECO:0000256" key="6">
    <source>
        <dbReference type="ARBA" id="ARBA00022692"/>
    </source>
</evidence>
<dbReference type="Ensembl" id="ENSVURT00010035443.1">
    <property type="protein sequence ID" value="ENSVURP00010031130.1"/>
    <property type="gene ID" value="ENSVURG00010023814.1"/>
</dbReference>
<keyword evidence="8 15" id="KW-0654">Proteoglycan</keyword>
<feature type="compositionally biased region" description="Low complexity" evidence="16">
    <location>
        <begin position="170"/>
        <end position="180"/>
    </location>
</feature>
<evidence type="ECO:0000256" key="1">
    <source>
        <dbReference type="ARBA" id="ARBA00004479"/>
    </source>
</evidence>
<evidence type="ECO:0000313" key="19">
    <source>
        <dbReference type="Ensembl" id="ENSVURP00010031130.1"/>
    </source>
</evidence>
<keyword evidence="5" id="KW-0597">Phosphoprotein</keyword>
<evidence type="ECO:0000256" key="2">
    <source>
        <dbReference type="ARBA" id="ARBA00004550"/>
    </source>
</evidence>
<evidence type="ECO:0000256" key="14">
    <source>
        <dbReference type="ARBA" id="ARBA00046939"/>
    </source>
</evidence>
<dbReference type="SMART" id="SM00294">
    <property type="entry name" value="4.1m"/>
    <property type="match status" value="1"/>
</dbReference>
<dbReference type="GO" id="GO:0016477">
    <property type="term" value="P:cell migration"/>
    <property type="evidence" value="ECO:0007669"/>
    <property type="project" value="TreeGrafter"/>
</dbReference>
<evidence type="ECO:0000256" key="8">
    <source>
        <dbReference type="ARBA" id="ARBA00022974"/>
    </source>
</evidence>
<keyword evidence="12 15" id="KW-0357">Heparan sulfate</keyword>
<feature type="domain" description="Neurexin/syndecan/glycophorin C" evidence="18">
    <location>
        <begin position="270"/>
        <end position="288"/>
    </location>
</feature>
<feature type="compositionally biased region" description="Polar residues" evidence="16">
    <location>
        <begin position="181"/>
        <end position="194"/>
    </location>
</feature>
<keyword evidence="6 15" id="KW-0812">Transmembrane</keyword>
<feature type="transmembrane region" description="Helical" evidence="17">
    <location>
        <begin position="247"/>
        <end position="271"/>
    </location>
</feature>
<evidence type="ECO:0000256" key="7">
    <source>
        <dbReference type="ARBA" id="ARBA00022729"/>
    </source>
</evidence>
<dbReference type="CTD" id="6382"/>
<dbReference type="PROSITE" id="PS00964">
    <property type="entry name" value="SYNDECAN"/>
    <property type="match status" value="1"/>
</dbReference>
<dbReference type="GO" id="GO:0009986">
    <property type="term" value="C:cell surface"/>
    <property type="evidence" value="ECO:0007669"/>
    <property type="project" value="TreeGrafter"/>
</dbReference>
<evidence type="ECO:0000256" key="17">
    <source>
        <dbReference type="SAM" id="Phobius"/>
    </source>
</evidence>
<dbReference type="RefSeq" id="XP_027711420.1">
    <property type="nucleotide sequence ID" value="XM_027855619.1"/>
</dbReference>
<evidence type="ECO:0000256" key="9">
    <source>
        <dbReference type="ARBA" id="ARBA00022989"/>
    </source>
</evidence>
<evidence type="ECO:0000256" key="15">
    <source>
        <dbReference type="RuleBase" id="RU000649"/>
    </source>
</evidence>
<dbReference type="Pfam" id="PF01034">
    <property type="entry name" value="Syndecan"/>
    <property type="match status" value="1"/>
</dbReference>
<organism evidence="19 20">
    <name type="scientific">Vombatus ursinus</name>
    <name type="common">Common wombat</name>
    <dbReference type="NCBI Taxonomy" id="29139"/>
    <lineage>
        <taxon>Eukaryota</taxon>
        <taxon>Metazoa</taxon>
        <taxon>Chordata</taxon>
        <taxon>Craniata</taxon>
        <taxon>Vertebrata</taxon>
        <taxon>Euteleostomi</taxon>
        <taxon>Mammalia</taxon>
        <taxon>Metatheria</taxon>
        <taxon>Diprotodontia</taxon>
        <taxon>Vombatidae</taxon>
        <taxon>Vombatus</taxon>
    </lineage>
</organism>
<accession>A0A4X2MC04</accession>
<comment type="similarity">
    <text evidence="3 15">Belongs to the syndecan proteoglycan family.</text>
</comment>
<dbReference type="GeneID" id="114038336"/>
<keyword evidence="7" id="KW-0732">Signal</keyword>
<keyword evidence="11 15" id="KW-0325">Glycoprotein</keyword>
<keyword evidence="9 17" id="KW-1133">Transmembrane helix</keyword>
<dbReference type="GO" id="GO:0005576">
    <property type="term" value="C:extracellular region"/>
    <property type="evidence" value="ECO:0007669"/>
    <property type="project" value="UniProtKB-SubCell"/>
</dbReference>
<evidence type="ECO:0000256" key="16">
    <source>
        <dbReference type="SAM" id="MobiDB-lite"/>
    </source>
</evidence>
<dbReference type="GO" id="GO:0016020">
    <property type="term" value="C:membrane"/>
    <property type="evidence" value="ECO:0007669"/>
    <property type="project" value="UniProtKB-SubCell"/>
</dbReference>
<dbReference type="OMA" id="VFCFQAV"/>
<dbReference type="PANTHER" id="PTHR10915">
    <property type="entry name" value="SYNDECAN"/>
    <property type="match status" value="1"/>
</dbReference>
<evidence type="ECO:0000256" key="5">
    <source>
        <dbReference type="ARBA" id="ARBA00022553"/>
    </source>
</evidence>
<comment type="subunit">
    <text evidence="14">Interacts with CDCP1. Interacts (via C-terminus) with TIAM1 (via PDZ domain). Interacts with MDK.</text>
</comment>
<feature type="region of interest" description="Disordered" evidence="16">
    <location>
        <begin position="278"/>
        <end position="304"/>
    </location>
</feature>
<dbReference type="InterPro" id="IPR027789">
    <property type="entry name" value="Syndecan/Neurexin_dom"/>
</dbReference>
<dbReference type="PANTHER" id="PTHR10915:SF5">
    <property type="entry name" value="SYNDECAN-1"/>
    <property type="match status" value="1"/>
</dbReference>
<sequence>MACLRFLVRGKEVDKGLGLPGQKTVMLAGQWQQIMGTNIPPEDLDGSGDDDDAFSGSGAGALLETPLLDKSLLSRKTPVLPTALTAAPPEPTHTSPGKASPGGREASGEGSALPPGRGPEAEPAPNHEPTHSPPAVTLPSTTHRPSTVGATMASDPSVVHPRVSTPEPPSSGEEGPLASGTPGSDQPDGGSTQHLGEESSGSGSDDFTFAPSGEKPASPLDRNKPDQEVVDSGATGASQGILDRKEVLGGVIAGGLVGLLFAVFLVGFMLYRMKKKDEGSYSLEEPKQANGGYQKPQRQEEFYA</sequence>
<evidence type="ECO:0000256" key="4">
    <source>
        <dbReference type="ARBA" id="ARBA00022525"/>
    </source>
</evidence>
<comment type="subcellular location">
    <subcellularLocation>
        <location evidence="1 15">Membrane</location>
        <topology evidence="1 15">Single-pass type I membrane protein</topology>
    </subcellularLocation>
    <subcellularLocation>
        <location evidence="2">Secreted</location>
        <location evidence="2">Extracellular exosome</location>
    </subcellularLocation>
</comment>
<dbReference type="Proteomes" id="UP000314987">
    <property type="component" value="Unassembled WGS sequence"/>
</dbReference>
<evidence type="ECO:0000259" key="18">
    <source>
        <dbReference type="SMART" id="SM00294"/>
    </source>
</evidence>
<keyword evidence="10 17" id="KW-0472">Membrane</keyword>
<evidence type="ECO:0000256" key="3">
    <source>
        <dbReference type="ARBA" id="ARBA00005343"/>
    </source>
</evidence>
<protein>
    <recommendedName>
        <fullName evidence="15">Syndecan</fullName>
    </recommendedName>
</protein>
<evidence type="ECO:0000313" key="20">
    <source>
        <dbReference type="Proteomes" id="UP000314987"/>
    </source>
</evidence>
<gene>
    <name evidence="19" type="primary">SDC1</name>
</gene>
<evidence type="ECO:0000256" key="11">
    <source>
        <dbReference type="ARBA" id="ARBA00023180"/>
    </source>
</evidence>
<dbReference type="InterPro" id="IPR003585">
    <property type="entry name" value="Neurexin-like"/>
</dbReference>
<reference evidence="19" key="2">
    <citation type="submission" date="2025-08" db="UniProtKB">
        <authorList>
            <consortium name="Ensembl"/>
        </authorList>
    </citation>
    <scope>IDENTIFICATION</scope>
</reference>
<name>A0A4X2MC04_VOMUR</name>
<feature type="region of interest" description="Disordered" evidence="16">
    <location>
        <begin position="79"/>
        <end position="239"/>
    </location>
</feature>
<reference evidence="20" key="1">
    <citation type="submission" date="2018-12" db="EMBL/GenBank/DDBJ databases">
        <authorList>
            <person name="Yazar S."/>
        </authorList>
    </citation>
    <scope>NUCLEOTIDE SEQUENCE [LARGE SCALE GENOMIC DNA]</scope>
</reference>
<keyword evidence="4" id="KW-0964">Secreted</keyword>
<evidence type="ECO:0000256" key="13">
    <source>
        <dbReference type="ARBA" id="ARBA00045247"/>
    </source>
</evidence>
<dbReference type="InterPro" id="IPR001050">
    <property type="entry name" value="Syndecan"/>
</dbReference>
<evidence type="ECO:0000256" key="12">
    <source>
        <dbReference type="ARBA" id="ARBA00023207"/>
    </source>
</evidence>
<dbReference type="InterPro" id="IPR030479">
    <property type="entry name" value="Syndecan_CS"/>
</dbReference>
<dbReference type="STRING" id="29139.ENSVURP00010031130"/>
<dbReference type="GeneTree" id="ENSGT00940000161171"/>
<feature type="region of interest" description="Disordered" evidence="16">
    <location>
        <begin position="36"/>
        <end position="60"/>
    </location>
</feature>
<proteinExistence type="inferred from homology"/>